<evidence type="ECO:0000313" key="3">
    <source>
        <dbReference type="EMBL" id="CAB3654370.1"/>
    </source>
</evidence>
<accession>A0A6S6YZA4</accession>
<organism evidence="3 4">
    <name type="scientific">Achromobacter pestifer</name>
    <dbReference type="NCBI Taxonomy" id="1353889"/>
    <lineage>
        <taxon>Bacteria</taxon>
        <taxon>Pseudomonadati</taxon>
        <taxon>Pseudomonadota</taxon>
        <taxon>Betaproteobacteria</taxon>
        <taxon>Burkholderiales</taxon>
        <taxon>Alcaligenaceae</taxon>
        <taxon>Achromobacter</taxon>
    </lineage>
</organism>
<dbReference type="AlphaFoldDB" id="A0A6S6YZA4"/>
<feature type="signal peptide" evidence="2">
    <location>
        <begin position="1"/>
        <end position="19"/>
    </location>
</feature>
<dbReference type="EMBL" id="CADIJX010000003">
    <property type="protein sequence ID" value="CAB3654370.1"/>
    <property type="molecule type" value="Genomic_DNA"/>
</dbReference>
<reference evidence="3 4" key="1">
    <citation type="submission" date="2020-04" db="EMBL/GenBank/DDBJ databases">
        <authorList>
            <person name="De Canck E."/>
        </authorList>
    </citation>
    <scope>NUCLEOTIDE SEQUENCE [LARGE SCALE GENOMIC DNA]</scope>
    <source>
        <strain evidence="3 4">LMG 3431</strain>
    </source>
</reference>
<proteinExistence type="predicted"/>
<name>A0A6S6YZA4_9BURK</name>
<dbReference type="RefSeq" id="WP_175175283.1">
    <property type="nucleotide sequence ID" value="NZ_CADIJX010000003.1"/>
</dbReference>
<evidence type="ECO:0000256" key="2">
    <source>
        <dbReference type="SAM" id="SignalP"/>
    </source>
</evidence>
<keyword evidence="4" id="KW-1185">Reference proteome</keyword>
<protein>
    <submittedName>
        <fullName evidence="3">Uncharacterized protein</fullName>
    </submittedName>
</protein>
<dbReference type="Proteomes" id="UP000494108">
    <property type="component" value="Unassembled WGS sequence"/>
</dbReference>
<evidence type="ECO:0000313" key="4">
    <source>
        <dbReference type="Proteomes" id="UP000494108"/>
    </source>
</evidence>
<feature type="chain" id="PRO_5028875462" evidence="2">
    <location>
        <begin position="20"/>
        <end position="268"/>
    </location>
</feature>
<sequence length="268" mass="29358">MKRIFALLICAALPVAVQAQPDTEPLKLDPNNKLFCNAQTDWCVGIKTDGTLETNGPFATSRTLRSDRAFWDLPDIPDFSQFTVWPQVIRLSEERALVGVVGPAEPDYKLETSFSGGSFIRKDLYLFEVSLGEESSSNLVFITPWSAETTIRSCFNEADEKKRDGHCVDAYRFTTQLQALPGKKAATGNEYPNLQITTQATRAPAGASRYADSTAAPAPTKAQAAPAVDKQCSYTVTYQWKSDGSVYEPTSPLPDCAEFLQASPKAKP</sequence>
<feature type="region of interest" description="Disordered" evidence="1">
    <location>
        <begin position="202"/>
        <end position="222"/>
    </location>
</feature>
<gene>
    <name evidence="3" type="ORF">LMG3431_03020</name>
</gene>
<evidence type="ECO:0000256" key="1">
    <source>
        <dbReference type="SAM" id="MobiDB-lite"/>
    </source>
</evidence>
<keyword evidence="2" id="KW-0732">Signal</keyword>